<dbReference type="EMBL" id="HBIP01026943">
    <property type="protein sequence ID" value="CAE0501209.1"/>
    <property type="molecule type" value="Transcribed_RNA"/>
</dbReference>
<proteinExistence type="predicted"/>
<dbReference type="PANTHER" id="PTHR10869:SF229">
    <property type="entry name" value="PROLYL 4-HYDROXYLASE ALPHA SUBUNIT DOMAIN-CONTAINING PROTEIN"/>
    <property type="match status" value="1"/>
</dbReference>
<feature type="compositionally biased region" description="Basic and acidic residues" evidence="8">
    <location>
        <begin position="469"/>
        <end position="483"/>
    </location>
</feature>
<dbReference type="GO" id="GO:0031418">
    <property type="term" value="F:L-ascorbic acid binding"/>
    <property type="evidence" value="ECO:0007669"/>
    <property type="project" value="InterPro"/>
</dbReference>
<sequence length="494" mass="54042">MHYHTTHRASFRAFHGEHSQLARALLPVVGRGPSGPKPQGGMPNRLSLPYRHRPTVAFSASSTDQNQGQTPEAAEEAERLARSGWDPDGLFKSAPPLSSGGDLFAQREARRRQQQQQLQQQAEQQQRKQQEEEQQQREAIAQQQQQVQGNGTPPLAATPGTPHSPCLPISSEELAAGGIPGTSERFGPFSRAAYDEFVAHAFMPVNLEMPGLRVLHLDPPVMTIDGFLSPEHCTAIVDASAATGCMRESKIGSDNADKSTGANSYDARRTSSSMLIDSAVQSQRPTLRKLVRSFQQHVRTLLDHRDGSRIWGKPGFMPASGQYCYESPQVACYEPTQHFLSHEDAFPMPLARSNQFNRHATVLIYLNSVEKGGSTCFDHLGVCVQPRRGRALLFFPAFADGRPDPRTLHTAVDAQDTKWVMQQWVARGYQPPGTVQPPPPPSRQANTSSNPLPAQSSPQSQPRSQSEGAGRDSAARKGKDGKGKGAKVKRGFGK</sequence>
<evidence type="ECO:0000256" key="8">
    <source>
        <dbReference type="SAM" id="MobiDB-lite"/>
    </source>
</evidence>
<accession>A0A7S3R3M3</accession>
<evidence type="ECO:0000256" key="4">
    <source>
        <dbReference type="ARBA" id="ARBA00022964"/>
    </source>
</evidence>
<evidence type="ECO:0000256" key="3">
    <source>
        <dbReference type="ARBA" id="ARBA00022723"/>
    </source>
</evidence>
<dbReference type="GO" id="GO:0004656">
    <property type="term" value="F:procollagen-proline 4-dioxygenase activity"/>
    <property type="evidence" value="ECO:0007669"/>
    <property type="project" value="UniProtKB-EC"/>
</dbReference>
<feature type="region of interest" description="Disordered" evidence="8">
    <location>
        <begin position="429"/>
        <end position="494"/>
    </location>
</feature>
<comment type="catalytic activity">
    <reaction evidence="7">
        <text>L-prolyl-[collagen] + 2-oxoglutarate + O2 = trans-4-hydroxy-L-prolyl-[collagen] + succinate + CO2</text>
        <dbReference type="Rhea" id="RHEA:18945"/>
        <dbReference type="Rhea" id="RHEA-COMP:11676"/>
        <dbReference type="Rhea" id="RHEA-COMP:11680"/>
        <dbReference type="ChEBI" id="CHEBI:15379"/>
        <dbReference type="ChEBI" id="CHEBI:16526"/>
        <dbReference type="ChEBI" id="CHEBI:16810"/>
        <dbReference type="ChEBI" id="CHEBI:30031"/>
        <dbReference type="ChEBI" id="CHEBI:50342"/>
        <dbReference type="ChEBI" id="CHEBI:61965"/>
        <dbReference type="EC" id="1.14.11.2"/>
    </reaction>
</comment>
<dbReference type="InterPro" id="IPR045054">
    <property type="entry name" value="P4HA-like"/>
</dbReference>
<dbReference type="Pfam" id="PF13640">
    <property type="entry name" value="2OG-FeII_Oxy_3"/>
    <property type="match status" value="1"/>
</dbReference>
<name>A0A7S3R3M3_DUNTE</name>
<keyword evidence="5" id="KW-0560">Oxidoreductase</keyword>
<evidence type="ECO:0000313" key="10">
    <source>
        <dbReference type="EMBL" id="CAE0501209.1"/>
    </source>
</evidence>
<dbReference type="AlphaFoldDB" id="A0A7S3R3M3"/>
<evidence type="ECO:0000256" key="5">
    <source>
        <dbReference type="ARBA" id="ARBA00023002"/>
    </source>
</evidence>
<feature type="compositionally biased region" description="Basic and acidic residues" evidence="8">
    <location>
        <begin position="125"/>
        <end position="136"/>
    </location>
</feature>
<protein>
    <recommendedName>
        <fullName evidence="9">Prolyl 4-hydroxylase alpha subunit domain-containing protein</fullName>
    </recommendedName>
</protein>
<feature type="region of interest" description="Disordered" evidence="8">
    <location>
        <begin position="28"/>
        <end position="181"/>
    </location>
</feature>
<dbReference type="Gene3D" id="2.60.120.620">
    <property type="entry name" value="q2cbj1_9rhob like domain"/>
    <property type="match status" value="1"/>
</dbReference>
<gene>
    <name evidence="10" type="ORF">DTER00134_LOCUS16282</name>
</gene>
<dbReference type="InterPro" id="IPR044862">
    <property type="entry name" value="Pro_4_hyd_alph_FE2OG_OXY"/>
</dbReference>
<dbReference type="SMART" id="SM00702">
    <property type="entry name" value="P4Hc"/>
    <property type="match status" value="1"/>
</dbReference>
<feature type="compositionally biased region" description="Polar residues" evidence="8">
    <location>
        <begin position="58"/>
        <end position="70"/>
    </location>
</feature>
<evidence type="ECO:0000259" key="9">
    <source>
        <dbReference type="SMART" id="SM00702"/>
    </source>
</evidence>
<dbReference type="InterPro" id="IPR006620">
    <property type="entry name" value="Pro_4_hyd_alph"/>
</dbReference>
<keyword evidence="3" id="KW-0479">Metal-binding</keyword>
<feature type="domain" description="Prolyl 4-hydroxylase alpha subunit" evidence="9">
    <location>
        <begin position="219"/>
        <end position="426"/>
    </location>
</feature>
<feature type="compositionally biased region" description="Low complexity" evidence="8">
    <location>
        <begin position="448"/>
        <end position="466"/>
    </location>
</feature>
<feature type="compositionally biased region" description="Low complexity" evidence="8">
    <location>
        <begin position="114"/>
        <end position="124"/>
    </location>
</feature>
<organism evidence="10">
    <name type="scientific">Dunaliella tertiolecta</name>
    <name type="common">Green alga</name>
    <dbReference type="NCBI Taxonomy" id="3047"/>
    <lineage>
        <taxon>Eukaryota</taxon>
        <taxon>Viridiplantae</taxon>
        <taxon>Chlorophyta</taxon>
        <taxon>core chlorophytes</taxon>
        <taxon>Chlorophyceae</taxon>
        <taxon>CS clade</taxon>
        <taxon>Chlamydomonadales</taxon>
        <taxon>Dunaliellaceae</taxon>
        <taxon>Dunaliella</taxon>
    </lineage>
</organism>
<comment type="cofactor">
    <cofactor evidence="1">
        <name>L-ascorbate</name>
        <dbReference type="ChEBI" id="CHEBI:38290"/>
    </cofactor>
</comment>
<dbReference type="GO" id="GO:0005789">
    <property type="term" value="C:endoplasmic reticulum membrane"/>
    <property type="evidence" value="ECO:0007669"/>
    <property type="project" value="UniProtKB-SubCell"/>
</dbReference>
<evidence type="ECO:0000256" key="7">
    <source>
        <dbReference type="ARBA" id="ARBA00049169"/>
    </source>
</evidence>
<keyword evidence="6" id="KW-0408">Iron</keyword>
<dbReference type="GO" id="GO:0005506">
    <property type="term" value="F:iron ion binding"/>
    <property type="evidence" value="ECO:0007669"/>
    <property type="project" value="InterPro"/>
</dbReference>
<keyword evidence="4" id="KW-0223">Dioxygenase</keyword>
<feature type="compositionally biased region" description="Basic residues" evidence="8">
    <location>
        <begin position="484"/>
        <end position="494"/>
    </location>
</feature>
<reference evidence="10" key="1">
    <citation type="submission" date="2021-01" db="EMBL/GenBank/DDBJ databases">
        <authorList>
            <person name="Corre E."/>
            <person name="Pelletier E."/>
            <person name="Niang G."/>
            <person name="Scheremetjew M."/>
            <person name="Finn R."/>
            <person name="Kale V."/>
            <person name="Holt S."/>
            <person name="Cochrane G."/>
            <person name="Meng A."/>
            <person name="Brown T."/>
            <person name="Cohen L."/>
        </authorList>
    </citation>
    <scope>NUCLEOTIDE SEQUENCE</scope>
    <source>
        <strain evidence="10">CCMP1320</strain>
    </source>
</reference>
<feature type="compositionally biased region" description="Low complexity" evidence="8">
    <location>
        <begin position="137"/>
        <end position="161"/>
    </location>
</feature>
<comment type="subcellular location">
    <subcellularLocation>
        <location evidence="2">Endoplasmic reticulum membrane</location>
        <topology evidence="2">Single-pass type II membrane protein</topology>
    </subcellularLocation>
</comment>
<dbReference type="PANTHER" id="PTHR10869">
    <property type="entry name" value="PROLYL 4-HYDROXYLASE ALPHA SUBUNIT"/>
    <property type="match status" value="1"/>
</dbReference>
<evidence type="ECO:0000256" key="6">
    <source>
        <dbReference type="ARBA" id="ARBA00023004"/>
    </source>
</evidence>
<evidence type="ECO:0000256" key="2">
    <source>
        <dbReference type="ARBA" id="ARBA00004648"/>
    </source>
</evidence>
<evidence type="ECO:0000256" key="1">
    <source>
        <dbReference type="ARBA" id="ARBA00001961"/>
    </source>
</evidence>